<dbReference type="AlphaFoldDB" id="A0A1B7KQ23"/>
<dbReference type="Gene3D" id="1.10.287.950">
    <property type="entry name" value="Methyl-accepting chemotaxis protein"/>
    <property type="match status" value="1"/>
</dbReference>
<proteinExistence type="predicted"/>
<dbReference type="RefSeq" id="WP_064552677.1">
    <property type="nucleotide sequence ID" value="NZ_LXMA01000038.1"/>
</dbReference>
<dbReference type="EMBL" id="LXMA01000038">
    <property type="protein sequence ID" value="OAT72176.1"/>
    <property type="molecule type" value="Genomic_DNA"/>
</dbReference>
<dbReference type="GO" id="GO:0007165">
    <property type="term" value="P:signal transduction"/>
    <property type="evidence" value="ECO:0007669"/>
    <property type="project" value="UniProtKB-KW"/>
</dbReference>
<evidence type="ECO:0000256" key="2">
    <source>
        <dbReference type="PROSITE-ProRule" id="PRU00284"/>
    </source>
</evidence>
<keyword evidence="1 2" id="KW-0807">Transducer</keyword>
<feature type="coiled-coil region" evidence="3">
    <location>
        <begin position="135"/>
        <end position="169"/>
    </location>
</feature>
<evidence type="ECO:0000313" key="6">
    <source>
        <dbReference type="Proteomes" id="UP000078290"/>
    </source>
</evidence>
<dbReference type="InterPro" id="IPR029151">
    <property type="entry name" value="Sensor-like_sf"/>
</dbReference>
<evidence type="ECO:0000256" key="3">
    <source>
        <dbReference type="SAM" id="Coils"/>
    </source>
</evidence>
<dbReference type="PANTHER" id="PTHR32089:SF112">
    <property type="entry name" value="LYSOZYME-LIKE PROTEIN-RELATED"/>
    <property type="match status" value="1"/>
</dbReference>
<name>A0A1B7KQ23_PARTM</name>
<sequence>MENVEEKEKTNVENIELFDAFLKVAPYLNQLVHEDITVGIYDTEKLIVNYPAKTFSLNVKPGDPLQEGDIITNAIKQNKLLSAIVPKELFGVGLIAKAMPIHDHNGRVVGGIGIGVNMEKAMQLSEISSNLSAVVEEVTATIQSMADSITELSNEIKTISEKAKEAAENVGKIEGISNLVKEIADRSNLLGLNAAIEAARAGEHGKGFSIVANEVRKMANTSKQHAEEINEKTNQMKNLIKQLNDFIQSVNEESSTQSAAIEELSATMQEINTNIQMLAEIARQNIEIEK</sequence>
<dbReference type="PANTHER" id="PTHR32089">
    <property type="entry name" value="METHYL-ACCEPTING CHEMOTAXIS PROTEIN MCPB"/>
    <property type="match status" value="1"/>
</dbReference>
<comment type="caution">
    <text evidence="5">The sequence shown here is derived from an EMBL/GenBank/DDBJ whole genome shotgun (WGS) entry which is preliminary data.</text>
</comment>
<dbReference type="Proteomes" id="UP000078290">
    <property type="component" value="Unassembled WGS sequence"/>
</dbReference>
<dbReference type="InterPro" id="IPR004089">
    <property type="entry name" value="MCPsignal_dom"/>
</dbReference>
<evidence type="ECO:0000259" key="4">
    <source>
        <dbReference type="PROSITE" id="PS50111"/>
    </source>
</evidence>
<dbReference type="OrthoDB" id="9807021at2"/>
<dbReference type="PROSITE" id="PS50111">
    <property type="entry name" value="CHEMOTAXIS_TRANSDUC_2"/>
    <property type="match status" value="1"/>
</dbReference>
<dbReference type="GO" id="GO:0016020">
    <property type="term" value="C:membrane"/>
    <property type="evidence" value="ECO:0007669"/>
    <property type="project" value="InterPro"/>
</dbReference>
<keyword evidence="3" id="KW-0175">Coiled coil</keyword>
<dbReference type="SUPFAM" id="SSF103190">
    <property type="entry name" value="Sensory domain-like"/>
    <property type="match status" value="1"/>
</dbReference>
<feature type="domain" description="Methyl-accepting transducer" evidence="4">
    <location>
        <begin position="119"/>
        <end position="290"/>
    </location>
</feature>
<protein>
    <submittedName>
        <fullName evidence="5">Chemotaxis protein</fullName>
    </submittedName>
</protein>
<reference evidence="6" key="1">
    <citation type="submission" date="2016-05" db="EMBL/GenBank/DDBJ databases">
        <authorList>
            <person name="Wang W."/>
            <person name="Zhu L."/>
        </authorList>
    </citation>
    <scope>NUCLEOTIDE SEQUENCE [LARGE SCALE GENOMIC DNA]</scope>
    <source>
        <strain evidence="6">W-2</strain>
    </source>
</reference>
<organism evidence="5 6">
    <name type="scientific">Parageobacillus thermoglucosidasius</name>
    <name type="common">Geobacillus thermoglucosidasius</name>
    <dbReference type="NCBI Taxonomy" id="1426"/>
    <lineage>
        <taxon>Bacteria</taxon>
        <taxon>Bacillati</taxon>
        <taxon>Bacillota</taxon>
        <taxon>Bacilli</taxon>
        <taxon>Bacillales</taxon>
        <taxon>Anoxybacillaceae</taxon>
        <taxon>Parageobacillus</taxon>
    </lineage>
</organism>
<dbReference type="SUPFAM" id="SSF58104">
    <property type="entry name" value="Methyl-accepting chemotaxis protein (MCP) signaling domain"/>
    <property type="match status" value="1"/>
</dbReference>
<evidence type="ECO:0000256" key="1">
    <source>
        <dbReference type="ARBA" id="ARBA00023224"/>
    </source>
</evidence>
<gene>
    <name evidence="5" type="ORF">A7K69_12360</name>
</gene>
<accession>A0A1B7KQ23</accession>
<dbReference type="Pfam" id="PF00015">
    <property type="entry name" value="MCPsignal"/>
    <property type="match status" value="1"/>
</dbReference>
<feature type="coiled-coil region" evidence="3">
    <location>
        <begin position="222"/>
        <end position="281"/>
    </location>
</feature>
<dbReference type="SMART" id="SM00283">
    <property type="entry name" value="MA"/>
    <property type="match status" value="1"/>
</dbReference>
<evidence type="ECO:0000313" key="5">
    <source>
        <dbReference type="EMBL" id="OAT72176.1"/>
    </source>
</evidence>